<feature type="non-terminal residue" evidence="1">
    <location>
        <position position="54"/>
    </location>
</feature>
<reference evidence="1" key="1">
    <citation type="submission" date="2020-02" db="EMBL/GenBank/DDBJ databases">
        <authorList>
            <person name="Meier V. D."/>
        </authorList>
    </citation>
    <scope>NUCLEOTIDE SEQUENCE</scope>
    <source>
        <strain evidence="1">AVDCRST_MAG64</strain>
    </source>
</reference>
<proteinExistence type="predicted"/>
<evidence type="ECO:0000313" key="1">
    <source>
        <dbReference type="EMBL" id="CAA9385289.1"/>
    </source>
</evidence>
<accession>A0A6J4NK95</accession>
<dbReference type="AlphaFoldDB" id="A0A6J4NK95"/>
<protein>
    <submittedName>
        <fullName evidence="1">Uncharacterized protein</fullName>
    </submittedName>
</protein>
<dbReference type="EMBL" id="CADCUQ010000214">
    <property type="protein sequence ID" value="CAA9385289.1"/>
    <property type="molecule type" value="Genomic_DNA"/>
</dbReference>
<feature type="non-terminal residue" evidence="1">
    <location>
        <position position="1"/>
    </location>
</feature>
<name>A0A6J4NK95_9BACT</name>
<sequence length="54" mass="5993">AQDDRPRVIRSSLAPGACDAHPRAIMRGRWCQHPLPALRVDDLEAVRRAASAYV</sequence>
<organism evidence="1">
    <name type="scientific">uncultured Phycisphaerae bacterium</name>
    <dbReference type="NCBI Taxonomy" id="904963"/>
    <lineage>
        <taxon>Bacteria</taxon>
        <taxon>Pseudomonadati</taxon>
        <taxon>Planctomycetota</taxon>
        <taxon>Phycisphaerae</taxon>
        <taxon>environmental samples</taxon>
    </lineage>
</organism>
<gene>
    <name evidence="1" type="ORF">AVDCRST_MAG64-888</name>
</gene>